<keyword evidence="1" id="KW-1133">Transmembrane helix</keyword>
<evidence type="ECO:0000256" key="1">
    <source>
        <dbReference type="SAM" id="Phobius"/>
    </source>
</evidence>
<dbReference type="HOGENOM" id="CLU_1982454_0_0_1"/>
<accession>A0A0C3NMH0</accession>
<protein>
    <submittedName>
        <fullName evidence="2">Uncharacterized protein</fullName>
    </submittedName>
</protein>
<dbReference type="Proteomes" id="UP000054217">
    <property type="component" value="Unassembled WGS sequence"/>
</dbReference>
<reference evidence="2 3" key="1">
    <citation type="submission" date="2014-04" db="EMBL/GenBank/DDBJ databases">
        <authorList>
            <consortium name="DOE Joint Genome Institute"/>
            <person name="Kuo A."/>
            <person name="Kohler A."/>
            <person name="Costa M.D."/>
            <person name="Nagy L.G."/>
            <person name="Floudas D."/>
            <person name="Copeland A."/>
            <person name="Barry K.W."/>
            <person name="Cichocki N."/>
            <person name="Veneault-Fourrey C."/>
            <person name="LaButti K."/>
            <person name="Lindquist E.A."/>
            <person name="Lipzen A."/>
            <person name="Lundell T."/>
            <person name="Morin E."/>
            <person name="Murat C."/>
            <person name="Sun H."/>
            <person name="Tunlid A."/>
            <person name="Henrissat B."/>
            <person name="Grigoriev I.V."/>
            <person name="Hibbett D.S."/>
            <person name="Martin F."/>
            <person name="Nordberg H.P."/>
            <person name="Cantor M.N."/>
            <person name="Hua S.X."/>
        </authorList>
    </citation>
    <scope>NUCLEOTIDE SEQUENCE [LARGE SCALE GENOMIC DNA]</scope>
    <source>
        <strain evidence="2 3">Marx 270</strain>
    </source>
</reference>
<gene>
    <name evidence="2" type="ORF">M404DRAFT_1006710</name>
</gene>
<evidence type="ECO:0000313" key="2">
    <source>
        <dbReference type="EMBL" id="KIN96533.1"/>
    </source>
</evidence>
<name>A0A0C3NMH0_PISTI</name>
<keyword evidence="3" id="KW-1185">Reference proteome</keyword>
<keyword evidence="1" id="KW-0472">Membrane</keyword>
<dbReference type="AlphaFoldDB" id="A0A0C3NMH0"/>
<organism evidence="2 3">
    <name type="scientific">Pisolithus tinctorius Marx 270</name>
    <dbReference type="NCBI Taxonomy" id="870435"/>
    <lineage>
        <taxon>Eukaryota</taxon>
        <taxon>Fungi</taxon>
        <taxon>Dikarya</taxon>
        <taxon>Basidiomycota</taxon>
        <taxon>Agaricomycotina</taxon>
        <taxon>Agaricomycetes</taxon>
        <taxon>Agaricomycetidae</taxon>
        <taxon>Boletales</taxon>
        <taxon>Sclerodermatineae</taxon>
        <taxon>Pisolithaceae</taxon>
        <taxon>Pisolithus</taxon>
    </lineage>
</organism>
<sequence length="126" mass="14356">MQSFFYAVLLLPVFLTIESTRLAFWASLVSSSPPPSFVPSPLVLFLHAVWGTVVWVVWMLMAWVLWVPVRAILWIWGIGRDGAYKRASAAATARWYDAKRQRAREDASFSASASPLKSNKLSWYIY</sequence>
<dbReference type="InParanoid" id="A0A0C3NMH0"/>
<reference evidence="3" key="2">
    <citation type="submission" date="2015-01" db="EMBL/GenBank/DDBJ databases">
        <title>Evolutionary Origins and Diversification of the Mycorrhizal Mutualists.</title>
        <authorList>
            <consortium name="DOE Joint Genome Institute"/>
            <consortium name="Mycorrhizal Genomics Consortium"/>
            <person name="Kohler A."/>
            <person name="Kuo A."/>
            <person name="Nagy L.G."/>
            <person name="Floudas D."/>
            <person name="Copeland A."/>
            <person name="Barry K.W."/>
            <person name="Cichocki N."/>
            <person name="Veneault-Fourrey C."/>
            <person name="LaButti K."/>
            <person name="Lindquist E.A."/>
            <person name="Lipzen A."/>
            <person name="Lundell T."/>
            <person name="Morin E."/>
            <person name="Murat C."/>
            <person name="Riley R."/>
            <person name="Ohm R."/>
            <person name="Sun H."/>
            <person name="Tunlid A."/>
            <person name="Henrissat B."/>
            <person name="Grigoriev I.V."/>
            <person name="Hibbett D.S."/>
            <person name="Martin F."/>
        </authorList>
    </citation>
    <scope>NUCLEOTIDE SEQUENCE [LARGE SCALE GENOMIC DNA]</scope>
    <source>
        <strain evidence="3">Marx 270</strain>
    </source>
</reference>
<evidence type="ECO:0000313" key="3">
    <source>
        <dbReference type="Proteomes" id="UP000054217"/>
    </source>
</evidence>
<feature type="transmembrane region" description="Helical" evidence="1">
    <location>
        <begin position="55"/>
        <end position="76"/>
    </location>
</feature>
<dbReference type="EMBL" id="KN832044">
    <property type="protein sequence ID" value="KIN96533.1"/>
    <property type="molecule type" value="Genomic_DNA"/>
</dbReference>
<keyword evidence="1" id="KW-0812">Transmembrane</keyword>
<proteinExistence type="predicted"/>